<dbReference type="AlphaFoldDB" id="A0A7C8MPT3"/>
<accession>A0A7C8MPT3</accession>
<dbReference type="GO" id="GO:0004674">
    <property type="term" value="F:protein serine/threonine kinase activity"/>
    <property type="evidence" value="ECO:0007669"/>
    <property type="project" value="TreeGrafter"/>
</dbReference>
<dbReference type="GO" id="GO:0005524">
    <property type="term" value="F:ATP binding"/>
    <property type="evidence" value="ECO:0007669"/>
    <property type="project" value="InterPro"/>
</dbReference>
<proteinExistence type="predicted"/>
<dbReference type="PANTHER" id="PTHR24359:SF1">
    <property type="entry name" value="INHIBITOR OF NUCLEAR FACTOR KAPPA-B KINASE EPSILON SUBUNIT HOMOLOG 1-RELATED"/>
    <property type="match status" value="1"/>
</dbReference>
<dbReference type="EMBL" id="WUBL01000131">
    <property type="protein sequence ID" value="KAF2964935.1"/>
    <property type="molecule type" value="Genomic_DNA"/>
</dbReference>
<dbReference type="InterPro" id="IPR011009">
    <property type="entry name" value="Kinase-like_dom_sf"/>
</dbReference>
<dbReference type="InParanoid" id="A0A7C8MPT3"/>
<evidence type="ECO:0000313" key="2">
    <source>
        <dbReference type="EMBL" id="KAF2964935.1"/>
    </source>
</evidence>
<organism evidence="2 3">
    <name type="scientific">Xylaria multiplex</name>
    <dbReference type="NCBI Taxonomy" id="323545"/>
    <lineage>
        <taxon>Eukaryota</taxon>
        <taxon>Fungi</taxon>
        <taxon>Dikarya</taxon>
        <taxon>Ascomycota</taxon>
        <taxon>Pezizomycotina</taxon>
        <taxon>Sordariomycetes</taxon>
        <taxon>Xylariomycetidae</taxon>
        <taxon>Xylariales</taxon>
        <taxon>Xylariaceae</taxon>
        <taxon>Xylaria</taxon>
    </lineage>
</organism>
<evidence type="ECO:0000259" key="1">
    <source>
        <dbReference type="PROSITE" id="PS50011"/>
    </source>
</evidence>
<dbReference type="InterPro" id="IPR000719">
    <property type="entry name" value="Prot_kinase_dom"/>
</dbReference>
<reference evidence="2 3" key="1">
    <citation type="submission" date="2019-12" db="EMBL/GenBank/DDBJ databases">
        <title>Draft genome sequence of the ascomycete Xylaria multiplex DSM 110363.</title>
        <authorList>
            <person name="Buettner E."/>
            <person name="Kellner H."/>
        </authorList>
    </citation>
    <scope>NUCLEOTIDE SEQUENCE [LARGE SCALE GENOMIC DNA]</scope>
    <source>
        <strain evidence="2 3">DSM 110363</strain>
    </source>
</reference>
<dbReference type="SUPFAM" id="SSF56112">
    <property type="entry name" value="Protein kinase-like (PK-like)"/>
    <property type="match status" value="1"/>
</dbReference>
<evidence type="ECO:0000313" key="3">
    <source>
        <dbReference type="Proteomes" id="UP000481858"/>
    </source>
</evidence>
<dbReference type="PANTHER" id="PTHR24359">
    <property type="entry name" value="SERINE/THREONINE-PROTEIN KINASE SBK1"/>
    <property type="match status" value="1"/>
</dbReference>
<protein>
    <recommendedName>
        <fullName evidence="1">Protein kinase domain-containing protein</fullName>
    </recommendedName>
</protein>
<dbReference type="Proteomes" id="UP000481858">
    <property type="component" value="Unassembled WGS sequence"/>
</dbReference>
<dbReference type="OrthoDB" id="1046782at2759"/>
<comment type="caution">
    <text evidence="2">The sequence shown here is derived from an EMBL/GenBank/DDBJ whole genome shotgun (WGS) entry which is preliminary data.</text>
</comment>
<dbReference type="SMART" id="SM00220">
    <property type="entry name" value="S_TKc"/>
    <property type="match status" value="1"/>
</dbReference>
<name>A0A7C8MPT3_9PEZI</name>
<keyword evidence="3" id="KW-1185">Reference proteome</keyword>
<gene>
    <name evidence="2" type="ORF">GQX73_g8627</name>
</gene>
<dbReference type="PROSITE" id="PS50011">
    <property type="entry name" value="PROTEIN_KINASE_DOM"/>
    <property type="match status" value="1"/>
</dbReference>
<sequence>MHQFNHAVVATLDGFCYDGACRSWSQVDWDPGSTSCRPPQYNDSNFAGEPWKLDLGNREPKQSGNIQRRVDVRGGLRDFGDGGFNALAYTARQYKQLEDSGWPQTPNALRLLAAFRHGKSFYFLFPWASGGSLRSFWRAHPQPVARSEIATWVAEQSLGIATALHEIHCEDGSDLTLGHDFGQRCATSKVRGYHGDIKAENILLFEGDRYGDHHIWKIGDFGVSKRFLVAPRGGDVPIGFTPTYQSPEHHTEGRNYEDITSVSNAGSSPPYGDDSLSQFQSYLQNRLHDPHRTQQNTSTIQACIDLVQGFRETRGGPSLPVSETPSLVFDSSTFSTMSYEYQPSASTTLSTTGDYSFKTSYELGDADTFNGLDHLDEAFETRFDKVFGIVMPEASSKPLSTPKQFQQREGLG</sequence>
<dbReference type="Gene3D" id="1.10.510.10">
    <property type="entry name" value="Transferase(Phosphotransferase) domain 1"/>
    <property type="match status" value="1"/>
</dbReference>
<feature type="domain" description="Protein kinase" evidence="1">
    <location>
        <begin position="1"/>
        <end position="358"/>
    </location>
</feature>